<keyword evidence="2 5" id="KW-0812">Transmembrane</keyword>
<protein>
    <submittedName>
        <fullName evidence="6">YhgE/Pip domain-containing protein</fullName>
    </submittedName>
</protein>
<dbReference type="NCBIfam" id="TIGR03057">
    <property type="entry name" value="xxxLxxG_by_4"/>
    <property type="match status" value="5"/>
</dbReference>
<feature type="transmembrane region" description="Helical" evidence="5">
    <location>
        <begin position="587"/>
        <end position="610"/>
    </location>
</feature>
<name>A0ABX5QJ38_9MICO</name>
<feature type="transmembrane region" description="Helical" evidence="5">
    <location>
        <begin position="662"/>
        <end position="688"/>
    </location>
</feature>
<dbReference type="InterPro" id="IPR023908">
    <property type="entry name" value="xxxLxxG_rpt"/>
</dbReference>
<accession>A0ABX5QJ38</accession>
<feature type="transmembrane region" description="Helical" evidence="5">
    <location>
        <begin position="617"/>
        <end position="642"/>
    </location>
</feature>
<keyword evidence="4 5" id="KW-0472">Membrane</keyword>
<sequence>MNDMRNDTLPLTPLRGRRPVHWTTLLGLVLVPLTVAGLLLWGLWNPTDRLDSVTAAVVNHDEPVEVDGQTVPLGRVLAGELIGAPSASSSSPGEGSDDERTNFTWVLTDEDDAEQGLDDGRYATVVTIPENFSAAATSLSSGPDDAEQAHIDIAESDRGRLIDTALSGIVTQTATSVLNQQLGSQFVGSVFVGMNELHSGLGDAADGARQLADGGAQLADGAGALADGTRQLSDGTQQLSGGAGELANGAGELASGVSQYVGGASQLADAYRPLGQGAAGAATQLKTTVGALAQLQAESVAPQGEVANGLGAVRAAMDEQEGLPGDIATLVGECYASGTDASFCESLQTTLGKRAADIGGGLQSVQSGMNGLAAAQGRLEATLGAGAAAGGGDPGAQLDQLIAGLDQFGAGLDQFAAQGSQLATGASGLASGASQLATGTSELAAGTPALAEGASQLASGAEQSANGASELAGGLGDAVSGIPNYTEAQRDKLAETAIAPVEARGGTDELFNASGVPLFAGIALWAGALAMFLVLAPLWRRTREAARGVGWITLRSAVPAVAMGAVQGAMAGVVLPVALGYDLARGSAFFGLALLAGVAFALVVQGLSALLGGFGRFVAFALLVVAFAVGIVSTVPGPLAAVGDASPIGAALGGFQAVATGASGAGIAAVVLVLWALGGLVLTALAVARVRRRA</sequence>
<evidence type="ECO:0000313" key="7">
    <source>
        <dbReference type="Proteomes" id="UP000285768"/>
    </source>
</evidence>
<dbReference type="Proteomes" id="UP000285768">
    <property type="component" value="Chromosome"/>
</dbReference>
<dbReference type="PANTHER" id="PTHR43077:SF10">
    <property type="entry name" value="TRANSPORT PERMEASE PROTEIN"/>
    <property type="match status" value="1"/>
</dbReference>
<dbReference type="PANTHER" id="PTHR43077">
    <property type="entry name" value="TRANSPORT PERMEASE YVFS-RELATED"/>
    <property type="match status" value="1"/>
</dbReference>
<dbReference type="EMBL" id="CP035037">
    <property type="protein sequence ID" value="QAB18961.1"/>
    <property type="molecule type" value="Genomic_DNA"/>
</dbReference>
<dbReference type="InterPro" id="IPR017500">
    <property type="entry name" value="Phage_infect_YhgE_N"/>
</dbReference>
<comment type="subcellular location">
    <subcellularLocation>
        <location evidence="1">Membrane</location>
        <topology evidence="1">Multi-pass membrane protein</topology>
    </subcellularLocation>
</comment>
<feature type="transmembrane region" description="Helical" evidence="5">
    <location>
        <begin position="560"/>
        <end position="581"/>
    </location>
</feature>
<evidence type="ECO:0000256" key="1">
    <source>
        <dbReference type="ARBA" id="ARBA00004141"/>
    </source>
</evidence>
<evidence type="ECO:0000256" key="3">
    <source>
        <dbReference type="ARBA" id="ARBA00022989"/>
    </source>
</evidence>
<feature type="transmembrane region" description="Helical" evidence="5">
    <location>
        <begin position="20"/>
        <end position="44"/>
    </location>
</feature>
<organism evidence="6 7">
    <name type="scientific">Leucobacter muris</name>
    <dbReference type="NCBI Taxonomy" id="1935379"/>
    <lineage>
        <taxon>Bacteria</taxon>
        <taxon>Bacillati</taxon>
        <taxon>Actinomycetota</taxon>
        <taxon>Actinomycetes</taxon>
        <taxon>Micrococcales</taxon>
        <taxon>Microbacteriaceae</taxon>
        <taxon>Leucobacter</taxon>
    </lineage>
</organism>
<dbReference type="InterPro" id="IPR051328">
    <property type="entry name" value="T7SS_ABC-Transporter"/>
</dbReference>
<dbReference type="Gene3D" id="3.40.1710.10">
    <property type="entry name" value="abc type-2 transporter like domain"/>
    <property type="match status" value="1"/>
</dbReference>
<proteinExistence type="predicted"/>
<feature type="transmembrane region" description="Helical" evidence="5">
    <location>
        <begin position="518"/>
        <end position="539"/>
    </location>
</feature>
<evidence type="ECO:0000256" key="4">
    <source>
        <dbReference type="ARBA" id="ARBA00023136"/>
    </source>
</evidence>
<reference evidence="6 7" key="1">
    <citation type="submission" date="2019-01" db="EMBL/GenBank/DDBJ databases">
        <title>Leucobacter muris sp. nov. isolated from the nose of a laboratory mouse.</title>
        <authorList>
            <person name="Benga L."/>
            <person name="Sproeer C."/>
            <person name="Schumann P."/>
            <person name="Verbarg S."/>
            <person name="Bunk B."/>
            <person name="Engelhardt E."/>
            <person name="Benten P.M."/>
            <person name="Sager M."/>
        </authorList>
    </citation>
    <scope>NUCLEOTIDE SEQUENCE [LARGE SCALE GENOMIC DNA]</scope>
    <source>
        <strain evidence="6 7">DSM 101948</strain>
    </source>
</reference>
<evidence type="ECO:0000313" key="6">
    <source>
        <dbReference type="EMBL" id="QAB18961.1"/>
    </source>
</evidence>
<evidence type="ECO:0000256" key="2">
    <source>
        <dbReference type="ARBA" id="ARBA00022692"/>
    </source>
</evidence>
<dbReference type="Gene3D" id="1.10.287.950">
    <property type="entry name" value="Methyl-accepting chemotaxis protein"/>
    <property type="match status" value="1"/>
</dbReference>
<evidence type="ECO:0000256" key="5">
    <source>
        <dbReference type="SAM" id="Phobius"/>
    </source>
</evidence>
<keyword evidence="3 5" id="KW-1133">Transmembrane helix</keyword>
<keyword evidence="7" id="KW-1185">Reference proteome</keyword>
<dbReference type="NCBIfam" id="TIGR03061">
    <property type="entry name" value="pip_yhgE_Nterm"/>
    <property type="match status" value="1"/>
</dbReference>
<gene>
    <name evidence="6" type="ORF">Leucomu_14490</name>
</gene>